<evidence type="ECO:0000259" key="1">
    <source>
        <dbReference type="Pfam" id="PF13761"/>
    </source>
</evidence>
<dbReference type="EMBL" id="CP041242">
    <property type="protein sequence ID" value="QDH70924.1"/>
    <property type="molecule type" value="Genomic_DNA"/>
</dbReference>
<dbReference type="AlphaFoldDB" id="A0A514BU39"/>
<dbReference type="RefSeq" id="WP_141624256.1">
    <property type="nucleotide sequence ID" value="NZ_CP041242.1"/>
</dbReference>
<dbReference type="InterPro" id="IPR025311">
    <property type="entry name" value="DUF4166"/>
</dbReference>
<proteinExistence type="predicted"/>
<sequence>MHPTVFQQVLRAPFFNMPESLRALHGIRGRETWAGRATIERGRNPLAWLCAVVTRLPPSMRDAPTRVEFIADEKREIWRRDFNGRKMVSKLYCRDGLLCERLGLVQFRFVLHTWESVVYWNVEKVRLLGLLPLPARLFSGVQCREREHEGRYEFHVEARLPLAGLLIRYEGWLEPA</sequence>
<dbReference type="OrthoDB" id="528778at2"/>
<name>A0A514BU39_9GAMM</name>
<dbReference type="KEGG" id="lyj:FKV23_13160"/>
<reference evidence="2 3" key="1">
    <citation type="submission" date="2019-06" db="EMBL/GenBank/DDBJ databases">
        <title>Lysobacter alkalisoli sp. nov. isolated from saline-alkali soil.</title>
        <authorList>
            <person name="Sun J.-Q."/>
            <person name="Xu L."/>
        </authorList>
    </citation>
    <scope>NUCLEOTIDE SEQUENCE [LARGE SCALE GENOMIC DNA]</scope>
    <source>
        <strain evidence="2 3">SJ-36</strain>
    </source>
</reference>
<dbReference type="Pfam" id="PF13761">
    <property type="entry name" value="DUF4166"/>
    <property type="match status" value="1"/>
</dbReference>
<evidence type="ECO:0000313" key="3">
    <source>
        <dbReference type="Proteomes" id="UP000317199"/>
    </source>
</evidence>
<protein>
    <submittedName>
        <fullName evidence="2">DUF4166 domain-containing protein</fullName>
    </submittedName>
</protein>
<organism evidence="2 3">
    <name type="scientific">Marilutibacter alkalisoli</name>
    <dbReference type="NCBI Taxonomy" id="2591633"/>
    <lineage>
        <taxon>Bacteria</taxon>
        <taxon>Pseudomonadati</taxon>
        <taxon>Pseudomonadota</taxon>
        <taxon>Gammaproteobacteria</taxon>
        <taxon>Lysobacterales</taxon>
        <taxon>Lysobacteraceae</taxon>
        <taxon>Marilutibacter</taxon>
    </lineage>
</organism>
<feature type="domain" description="DUF4166" evidence="1">
    <location>
        <begin position="18"/>
        <end position="173"/>
    </location>
</feature>
<dbReference type="Proteomes" id="UP000317199">
    <property type="component" value="Chromosome"/>
</dbReference>
<accession>A0A514BU39</accession>
<keyword evidence="3" id="KW-1185">Reference proteome</keyword>
<evidence type="ECO:0000313" key="2">
    <source>
        <dbReference type="EMBL" id="QDH70924.1"/>
    </source>
</evidence>
<gene>
    <name evidence="2" type="ORF">FKV23_13160</name>
</gene>